<dbReference type="OMA" id="FSCDIFN"/>
<comment type="subcellular location">
    <subcellularLocation>
        <location evidence="1 6">Nucleus</location>
    </subcellularLocation>
</comment>
<dbReference type="GO" id="GO:0006383">
    <property type="term" value="P:transcription by RNA polymerase III"/>
    <property type="evidence" value="ECO:0007669"/>
    <property type="project" value="UniProtKB-UniRule"/>
</dbReference>
<evidence type="ECO:0000256" key="3">
    <source>
        <dbReference type="ARBA" id="ARBA00022478"/>
    </source>
</evidence>
<dbReference type="InParanoid" id="A0A0G4EAQ1"/>
<dbReference type="PhylomeDB" id="A0A0G4EAQ1"/>
<evidence type="ECO:0000313" key="8">
    <source>
        <dbReference type="EMBL" id="CEL92516.1"/>
    </source>
</evidence>
<dbReference type="InterPro" id="IPR036388">
    <property type="entry name" value="WH-like_DNA-bd_sf"/>
</dbReference>
<dbReference type="STRING" id="1169540.A0A0G4EAQ1"/>
<dbReference type="OrthoDB" id="613763at2759"/>
<keyword evidence="5 6" id="KW-0539">Nucleus</keyword>
<organism evidence="8 9">
    <name type="scientific">Vitrella brassicaformis (strain CCMP3155)</name>
    <dbReference type="NCBI Taxonomy" id="1169540"/>
    <lineage>
        <taxon>Eukaryota</taxon>
        <taxon>Sar</taxon>
        <taxon>Alveolata</taxon>
        <taxon>Colpodellida</taxon>
        <taxon>Vitrellaceae</taxon>
        <taxon>Vitrella</taxon>
    </lineage>
</organism>
<dbReference type="EMBL" id="CDMY01000086">
    <property type="protein sequence ID" value="CEL92516.1"/>
    <property type="molecule type" value="Genomic_DNA"/>
</dbReference>
<dbReference type="PIRSF" id="PIRSF028763">
    <property type="entry name" value="RNA_pol_Rpc34"/>
    <property type="match status" value="1"/>
</dbReference>
<sequence>MRAELRSCSEGGAPGSSSTAMAATPDKKEAQQFLEFVKKHPHGASQGMLTAAGWEAERIAQIANWLCLQGRLQLMIGPDSKPSWKYRTAEEARKFADLAPEDVLVYQSIEKAGRRGIWTRDLKNQCNLQPHQIQKALKALEGRRLVKAVKSVQFKNRKVYMLFELEPDKEVSGGSWYRDGEFDEKLIESLRQHCEDMISSCGKATLSEIRQHLKTSGISKDDLPEEDIITVLRTLELEQKIVSFDDEGATIGDKIYQTTKWAQLEIYKEIPCASCPVFRDCTQGGGSRIGPENCEYYTKWLGLDRDVRQDDTAMQF</sequence>
<reference evidence="8 9" key="1">
    <citation type="submission" date="2014-11" db="EMBL/GenBank/DDBJ databases">
        <authorList>
            <person name="Zhu J."/>
            <person name="Qi W."/>
            <person name="Song R."/>
        </authorList>
    </citation>
    <scope>NUCLEOTIDE SEQUENCE [LARGE SCALE GENOMIC DNA]</scope>
</reference>
<keyword evidence="4 6" id="KW-0804">Transcription</keyword>
<keyword evidence="9" id="KW-1185">Reference proteome</keyword>
<dbReference type="PANTHER" id="PTHR12780">
    <property type="entry name" value="RNA POLYMERASE III DNA DIRECTED , 39KD SUBUNIT-RELATED"/>
    <property type="match status" value="1"/>
</dbReference>
<comment type="similarity">
    <text evidence="2 6">Belongs to the eukaryotic RPC34/RPC39 RNA polymerase subunit family.</text>
</comment>
<dbReference type="GO" id="GO:0005666">
    <property type="term" value="C:RNA polymerase III complex"/>
    <property type="evidence" value="ECO:0007669"/>
    <property type="project" value="UniProtKB-UniRule"/>
</dbReference>
<evidence type="ECO:0000256" key="4">
    <source>
        <dbReference type="ARBA" id="ARBA00023163"/>
    </source>
</evidence>
<evidence type="ECO:0000256" key="1">
    <source>
        <dbReference type="ARBA" id="ARBA00004123"/>
    </source>
</evidence>
<dbReference type="FunCoup" id="A0A0G4EAQ1">
    <property type="interactions" value="333"/>
</dbReference>
<dbReference type="GO" id="GO:0005654">
    <property type="term" value="C:nucleoplasm"/>
    <property type="evidence" value="ECO:0007669"/>
    <property type="project" value="UniProtKB-ARBA"/>
</dbReference>
<evidence type="ECO:0000256" key="6">
    <source>
        <dbReference type="PIRNR" id="PIRNR028763"/>
    </source>
</evidence>
<feature type="region of interest" description="Disordered" evidence="7">
    <location>
        <begin position="1"/>
        <end position="25"/>
    </location>
</feature>
<comment type="function">
    <text evidence="6">DNA-dependent RNA polymerase catalyzes the transcription of DNA into RNA using the four ribonucleoside triphosphates as substrates. Specific peripheric component of RNA polymerase III which synthesizes small RNAs, such as 5S rRNA and tRNAs.</text>
</comment>
<keyword evidence="3 6" id="KW-0240">DNA-directed RNA polymerase</keyword>
<dbReference type="FunFam" id="1.10.10.10:FF:000116">
    <property type="entry name" value="DNA-directed RNA polymerase III subunit RPC6"/>
    <property type="match status" value="1"/>
</dbReference>
<evidence type="ECO:0000256" key="5">
    <source>
        <dbReference type="ARBA" id="ARBA00023242"/>
    </source>
</evidence>
<gene>
    <name evidence="8" type="ORF">Vbra_4681</name>
</gene>
<protein>
    <recommendedName>
        <fullName evidence="6">DNA-directed RNA polymerase III subunit RPC6</fullName>
        <shortName evidence="6">RNA polymerase III subunit C6</shortName>
    </recommendedName>
</protein>
<dbReference type="Pfam" id="PF05158">
    <property type="entry name" value="RNA_pol_Rpc34"/>
    <property type="match status" value="2"/>
</dbReference>
<evidence type="ECO:0000256" key="2">
    <source>
        <dbReference type="ARBA" id="ARBA00011038"/>
    </source>
</evidence>
<dbReference type="Gene3D" id="1.10.10.10">
    <property type="entry name" value="Winged helix-like DNA-binding domain superfamily/Winged helix DNA-binding domain"/>
    <property type="match status" value="1"/>
</dbReference>
<dbReference type="InterPro" id="IPR016049">
    <property type="entry name" value="RNA_pol_Rpc34-like"/>
</dbReference>
<accession>A0A0G4EAQ1</accession>
<dbReference type="SUPFAM" id="SSF46785">
    <property type="entry name" value="Winged helix' DNA-binding domain"/>
    <property type="match status" value="1"/>
</dbReference>
<name>A0A0G4EAQ1_VITBC</name>
<dbReference type="InterPro" id="IPR036390">
    <property type="entry name" value="WH_DNA-bd_sf"/>
</dbReference>
<dbReference type="AlphaFoldDB" id="A0A0G4EAQ1"/>
<dbReference type="GO" id="GO:0005737">
    <property type="term" value="C:cytoplasm"/>
    <property type="evidence" value="ECO:0007669"/>
    <property type="project" value="UniProtKB-ARBA"/>
</dbReference>
<dbReference type="Proteomes" id="UP000041254">
    <property type="component" value="Unassembled WGS sequence"/>
</dbReference>
<dbReference type="InterPro" id="IPR007832">
    <property type="entry name" value="RNA_pol_Rpc34"/>
</dbReference>
<proteinExistence type="inferred from homology"/>
<evidence type="ECO:0000313" key="9">
    <source>
        <dbReference type="Proteomes" id="UP000041254"/>
    </source>
</evidence>
<evidence type="ECO:0000256" key="7">
    <source>
        <dbReference type="SAM" id="MobiDB-lite"/>
    </source>
</evidence>
<dbReference type="VEuPathDB" id="CryptoDB:Vbra_4681"/>